<organism evidence="2 3">
    <name type="scientific">Gymnopus androsaceus JB14</name>
    <dbReference type="NCBI Taxonomy" id="1447944"/>
    <lineage>
        <taxon>Eukaryota</taxon>
        <taxon>Fungi</taxon>
        <taxon>Dikarya</taxon>
        <taxon>Basidiomycota</taxon>
        <taxon>Agaricomycotina</taxon>
        <taxon>Agaricomycetes</taxon>
        <taxon>Agaricomycetidae</taxon>
        <taxon>Agaricales</taxon>
        <taxon>Marasmiineae</taxon>
        <taxon>Omphalotaceae</taxon>
        <taxon>Gymnopus</taxon>
    </lineage>
</organism>
<feature type="compositionally biased region" description="Low complexity" evidence="1">
    <location>
        <begin position="197"/>
        <end position="217"/>
    </location>
</feature>
<evidence type="ECO:0000256" key="1">
    <source>
        <dbReference type="SAM" id="MobiDB-lite"/>
    </source>
</evidence>
<feature type="region of interest" description="Disordered" evidence="1">
    <location>
        <begin position="194"/>
        <end position="234"/>
    </location>
</feature>
<gene>
    <name evidence="2" type="ORF">BT96DRAFT_1000778</name>
</gene>
<feature type="compositionally biased region" description="Polar residues" evidence="1">
    <location>
        <begin position="557"/>
        <end position="568"/>
    </location>
</feature>
<sequence>MPELTWTPILTNPHMVDASELHRRELESSETLNKLLSQTAAAIGCYPPQPASVPDYQPSRGTTLFGGADENIDVSLLTSIAPALHLVSTMVPPLKPSITPGPTSWPHLQVLAAHPHLLVLIRPLASAGGDVAAASAGVDNTTASARIDTAILSTGIGNAAAATSVEDVPASTAIVDTGASAAAADAEDFAAADAEDTAATNAEDTAASAGADKAAASVPPPRKKKRSEMGEEERRIMRREAEERAQKLTADINALLEEQDALYVKYADLNNVSVDRIQKLAHQVPSMKPQKKASDYNIVVYFKGKELNEGKVSLKELHQKVKDDSDLQEILEDTEAMQALRQKYNDEKAQEKISAIRVSKRAQAKTVSEKVNLFQHEADFLYEAANANTFGMVVRGSYESTVVSSYYGHGSANAFFRKHFNLGVQDVLNLYKSFVVALEKVGSRKLYVTEMSSEIVRMITQGLREITGIANLTMSYVSFTKSIAVPYSVNITGWPEDIPRVYPQQLPADQTKVLYEAWNTGKAHWYTMTAAEARSFERKAEENGELEPRTRKKRSDTGSSRRPVNTNDKGNEDDDEDDEPCSAKGSKRKRGADKDGDDRRKKKAKGAAQQASGAKKTQSAKTKKPAEGGTKSAAAKGKTPARGKGQKGKSVQFIVSNSEDPTTDSEADDDDRDSADFSS</sequence>
<proteinExistence type="predicted"/>
<feature type="region of interest" description="Disordered" evidence="1">
    <location>
        <begin position="537"/>
        <end position="679"/>
    </location>
</feature>
<feature type="compositionally biased region" description="Low complexity" evidence="1">
    <location>
        <begin position="606"/>
        <end position="620"/>
    </location>
</feature>
<dbReference type="OrthoDB" id="3253416at2759"/>
<keyword evidence="3" id="KW-1185">Reference proteome</keyword>
<accession>A0A6A4H2V8</accession>
<dbReference type="EMBL" id="ML769607">
    <property type="protein sequence ID" value="KAE9391998.1"/>
    <property type="molecule type" value="Genomic_DNA"/>
</dbReference>
<dbReference type="AlphaFoldDB" id="A0A6A4H2V8"/>
<evidence type="ECO:0000313" key="3">
    <source>
        <dbReference type="Proteomes" id="UP000799118"/>
    </source>
</evidence>
<protein>
    <submittedName>
        <fullName evidence="2">Uncharacterized protein</fullName>
    </submittedName>
</protein>
<dbReference type="Proteomes" id="UP000799118">
    <property type="component" value="Unassembled WGS sequence"/>
</dbReference>
<evidence type="ECO:0000313" key="2">
    <source>
        <dbReference type="EMBL" id="KAE9391998.1"/>
    </source>
</evidence>
<reference evidence="2" key="1">
    <citation type="journal article" date="2019" name="Environ. Microbiol.">
        <title>Fungal ecological strategies reflected in gene transcription - a case study of two litter decomposers.</title>
        <authorList>
            <person name="Barbi F."/>
            <person name="Kohler A."/>
            <person name="Barry K."/>
            <person name="Baskaran P."/>
            <person name="Daum C."/>
            <person name="Fauchery L."/>
            <person name="Ihrmark K."/>
            <person name="Kuo A."/>
            <person name="LaButti K."/>
            <person name="Lipzen A."/>
            <person name="Morin E."/>
            <person name="Grigoriev I.V."/>
            <person name="Henrissat B."/>
            <person name="Lindahl B."/>
            <person name="Martin F."/>
        </authorList>
    </citation>
    <scope>NUCLEOTIDE SEQUENCE</scope>
    <source>
        <strain evidence="2">JB14</strain>
    </source>
</reference>
<name>A0A6A4H2V8_9AGAR</name>
<feature type="compositionally biased region" description="Acidic residues" evidence="1">
    <location>
        <begin position="661"/>
        <end position="673"/>
    </location>
</feature>
<feature type="compositionally biased region" description="Basic and acidic residues" evidence="1">
    <location>
        <begin position="537"/>
        <end position="549"/>
    </location>
</feature>
<feature type="compositionally biased region" description="Acidic residues" evidence="1">
    <location>
        <begin position="571"/>
        <end position="580"/>
    </location>
</feature>